<evidence type="ECO:0000313" key="2">
    <source>
        <dbReference type="Proteomes" id="UP001321582"/>
    </source>
</evidence>
<reference evidence="1 2" key="1">
    <citation type="submission" date="2022-11" db="EMBL/GenBank/DDBJ databases">
        <title>Haliovirga abyssi gen. nov., sp. nov., a mesophilic fermentative bacterium isolated from the Iheya North hydrothermal field and the proposal of Haliovirgaceae fam. nov.</title>
        <authorList>
            <person name="Miyazaki U."/>
            <person name="Tame A."/>
            <person name="Miyazaki J."/>
            <person name="Takai K."/>
            <person name="Sawayama S."/>
            <person name="Kitajima M."/>
            <person name="Okamoto A."/>
            <person name="Nakagawa S."/>
        </authorList>
    </citation>
    <scope>NUCLEOTIDE SEQUENCE [LARGE SCALE GENOMIC DNA]</scope>
    <source>
        <strain evidence="1 2">IC12</strain>
    </source>
</reference>
<dbReference type="AlphaFoldDB" id="A0AAU9D255"/>
<evidence type="ECO:0008006" key="3">
    <source>
        <dbReference type="Google" id="ProtNLM"/>
    </source>
</evidence>
<sequence length="388" mass="47458">MKKRLILWMVLLIMLSFNLYSQVEKIDPKLYNTVWEREFLNYTSDKISYYLLDTGEVVVSQYYKVDKNNEHRDLIDLKKDMLFYSGKEIKKEYFENKLRKRIVIPKTTEESYNVSSGEKEKEYSKIVYDNLGNKYRWVNGLAVYYDKRYEDNKKYIIDKIAINRSRINGTYFSDLKRFSSVLDKCVIVLEKLNENNKILWQKVYFYNLPIWRSYFDRAEIEYDYYFYYLRRGYITLLNADNIFLNFPGTKMIYRVDKNGNPVTQDKNVIVLDYKNYVKFYESEYNRLNIKYLMEDEEGVDFNPIDYEVFDYDYIGERLLKKYKFNLNDKKIIDSINEHPSVKHLMKIYKLMDEYYKKEVGIDKNNFYPVFLERRWNLSVIETEKWSEK</sequence>
<keyword evidence="2" id="KW-1185">Reference proteome</keyword>
<organism evidence="1 2">
    <name type="scientific">Haliovirga abyssi</name>
    <dbReference type="NCBI Taxonomy" id="2996794"/>
    <lineage>
        <taxon>Bacteria</taxon>
        <taxon>Fusobacteriati</taxon>
        <taxon>Fusobacteriota</taxon>
        <taxon>Fusobacteriia</taxon>
        <taxon>Fusobacteriales</taxon>
        <taxon>Haliovirgaceae</taxon>
        <taxon>Haliovirga</taxon>
    </lineage>
</organism>
<dbReference type="KEGG" id="haby:HLVA_06430"/>
<evidence type="ECO:0000313" key="1">
    <source>
        <dbReference type="EMBL" id="BDU50074.1"/>
    </source>
</evidence>
<name>A0AAU9D255_9FUSO</name>
<accession>A0AAU9D255</accession>
<dbReference type="RefSeq" id="WP_307905010.1">
    <property type="nucleotide sequence ID" value="NZ_AP027059.1"/>
</dbReference>
<dbReference type="Proteomes" id="UP001321582">
    <property type="component" value="Chromosome"/>
</dbReference>
<proteinExistence type="predicted"/>
<dbReference type="EMBL" id="AP027059">
    <property type="protein sequence ID" value="BDU50074.1"/>
    <property type="molecule type" value="Genomic_DNA"/>
</dbReference>
<protein>
    <recommendedName>
        <fullName evidence="3">YARHG domain-containing protein</fullName>
    </recommendedName>
</protein>
<gene>
    <name evidence="1" type="ORF">HLVA_06430</name>
</gene>